<comment type="caution">
    <text evidence="1">The sequence shown here is derived from an EMBL/GenBank/DDBJ whole genome shotgun (WGS) entry which is preliminary data.</text>
</comment>
<gene>
    <name evidence="1" type="ORF">HNR39_001554</name>
</gene>
<dbReference type="AlphaFoldDB" id="A0A840RRE6"/>
<keyword evidence="2" id="KW-1185">Reference proteome</keyword>
<evidence type="ECO:0000313" key="2">
    <source>
        <dbReference type="Proteomes" id="UP000571084"/>
    </source>
</evidence>
<proteinExistence type="predicted"/>
<protein>
    <submittedName>
        <fullName evidence="1">Uncharacterized protein</fullName>
    </submittedName>
</protein>
<evidence type="ECO:0000313" key="1">
    <source>
        <dbReference type="EMBL" id="MBB5199722.1"/>
    </source>
</evidence>
<dbReference type="EMBL" id="JACHHQ010000003">
    <property type="protein sequence ID" value="MBB5199722.1"/>
    <property type="molecule type" value="Genomic_DNA"/>
</dbReference>
<reference evidence="1 2" key="1">
    <citation type="submission" date="2020-08" db="EMBL/GenBank/DDBJ databases">
        <title>Genomic Encyclopedia of Type Strains, Phase IV (KMG-IV): sequencing the most valuable type-strain genomes for metagenomic binning, comparative biology and taxonomic classification.</title>
        <authorList>
            <person name="Goeker M."/>
        </authorList>
    </citation>
    <scope>NUCLEOTIDE SEQUENCE [LARGE SCALE GENOMIC DNA]</scope>
    <source>
        <strain evidence="1 2">DSM 23240</strain>
    </source>
</reference>
<dbReference type="Proteomes" id="UP000571084">
    <property type="component" value="Unassembled WGS sequence"/>
</dbReference>
<accession>A0A840RRE6</accession>
<organism evidence="1 2">
    <name type="scientific">Glaciimonas immobilis</name>
    <dbReference type="NCBI Taxonomy" id="728004"/>
    <lineage>
        <taxon>Bacteria</taxon>
        <taxon>Pseudomonadati</taxon>
        <taxon>Pseudomonadota</taxon>
        <taxon>Betaproteobacteria</taxon>
        <taxon>Burkholderiales</taxon>
        <taxon>Oxalobacteraceae</taxon>
        <taxon>Glaciimonas</taxon>
    </lineage>
</organism>
<name>A0A840RRE6_9BURK</name>
<sequence length="50" mass="5809">MDNPFKGGYWRGDRVFAYQGKYVDLKPQQNTSRCLSLPRIEFMGVPTRAL</sequence>